<organism evidence="2 3">
    <name type="scientific">Caenorhabditis briggsae</name>
    <dbReference type="NCBI Taxonomy" id="6238"/>
    <lineage>
        <taxon>Eukaryota</taxon>
        <taxon>Metazoa</taxon>
        <taxon>Ecdysozoa</taxon>
        <taxon>Nematoda</taxon>
        <taxon>Chromadorea</taxon>
        <taxon>Rhabditida</taxon>
        <taxon>Rhabditina</taxon>
        <taxon>Rhabditomorpha</taxon>
        <taxon>Rhabditoidea</taxon>
        <taxon>Rhabditidae</taxon>
        <taxon>Peloderinae</taxon>
        <taxon>Caenorhabditis</taxon>
    </lineage>
</organism>
<dbReference type="EMBL" id="CP090893">
    <property type="protein sequence ID" value="ULT98850.1"/>
    <property type="molecule type" value="Genomic_DNA"/>
</dbReference>
<protein>
    <submittedName>
        <fullName evidence="2">Uncharacterized protein</fullName>
    </submittedName>
</protein>
<evidence type="ECO:0000313" key="2">
    <source>
        <dbReference type="EMBL" id="ULT98850.1"/>
    </source>
</evidence>
<sequence length="116" mass="13574">MNFHTLSNCEKKIRILGIDFRRDLWTLLLSLFLTGAHYYGMDQKFQIHGITVAINPFRLLFTLLPFILSLLCTFYAFGFYRFIYRKNGKSGFGSRNVIGNLLEWILCQIQHELGGF</sequence>
<proteinExistence type="predicted"/>
<dbReference type="AlphaFoldDB" id="A0AAE9INE7"/>
<feature type="transmembrane region" description="Helical" evidence="1">
    <location>
        <begin position="59"/>
        <end position="80"/>
    </location>
</feature>
<evidence type="ECO:0000256" key="1">
    <source>
        <dbReference type="SAM" id="Phobius"/>
    </source>
</evidence>
<reference evidence="2 3" key="1">
    <citation type="submission" date="2022-05" db="EMBL/GenBank/DDBJ databases">
        <title>Chromosome-level reference genomes for two strains of Caenorhabditis briggsae: an improved platform for comparative genomics.</title>
        <authorList>
            <person name="Stevens L."/>
            <person name="Andersen E.C."/>
        </authorList>
    </citation>
    <scope>NUCLEOTIDE SEQUENCE [LARGE SCALE GENOMIC DNA]</scope>
    <source>
        <strain evidence="2">QX1410_ONT</strain>
        <tissue evidence="2">Whole-organism</tissue>
    </source>
</reference>
<dbReference type="Proteomes" id="UP000827892">
    <property type="component" value="Chromosome III"/>
</dbReference>
<keyword evidence="1" id="KW-0812">Transmembrane</keyword>
<accession>A0AAE9INE7</accession>
<name>A0AAE9INE7_CAEBR</name>
<keyword evidence="1" id="KW-1133">Transmembrane helix</keyword>
<gene>
    <name evidence="2" type="ORF">L3Y34_000301</name>
</gene>
<evidence type="ECO:0000313" key="3">
    <source>
        <dbReference type="Proteomes" id="UP000827892"/>
    </source>
</evidence>
<feature type="transmembrane region" description="Helical" evidence="1">
    <location>
        <begin position="20"/>
        <end position="39"/>
    </location>
</feature>
<keyword evidence="1" id="KW-0472">Membrane</keyword>